<evidence type="ECO:0000313" key="2">
    <source>
        <dbReference type="Proteomes" id="UP000700596"/>
    </source>
</evidence>
<comment type="caution">
    <text evidence="1">The sequence shown here is derived from an EMBL/GenBank/DDBJ whole genome shotgun (WGS) entry which is preliminary data.</text>
</comment>
<proteinExistence type="predicted"/>
<keyword evidence="2" id="KW-1185">Reference proteome</keyword>
<evidence type="ECO:0008006" key="3">
    <source>
        <dbReference type="Google" id="ProtNLM"/>
    </source>
</evidence>
<dbReference type="Proteomes" id="UP000700596">
    <property type="component" value="Unassembled WGS sequence"/>
</dbReference>
<dbReference type="InterPro" id="IPR011990">
    <property type="entry name" value="TPR-like_helical_dom_sf"/>
</dbReference>
<dbReference type="Pfam" id="PF13374">
    <property type="entry name" value="TPR_10"/>
    <property type="match status" value="1"/>
</dbReference>
<organism evidence="1 2">
    <name type="scientific">Dendryphion nanum</name>
    <dbReference type="NCBI Taxonomy" id="256645"/>
    <lineage>
        <taxon>Eukaryota</taxon>
        <taxon>Fungi</taxon>
        <taxon>Dikarya</taxon>
        <taxon>Ascomycota</taxon>
        <taxon>Pezizomycotina</taxon>
        <taxon>Dothideomycetes</taxon>
        <taxon>Pleosporomycetidae</taxon>
        <taxon>Pleosporales</taxon>
        <taxon>Torulaceae</taxon>
        <taxon>Dendryphion</taxon>
    </lineage>
</organism>
<dbReference type="Gene3D" id="1.25.40.10">
    <property type="entry name" value="Tetratricopeptide repeat domain"/>
    <property type="match status" value="1"/>
</dbReference>
<dbReference type="SUPFAM" id="SSF48452">
    <property type="entry name" value="TPR-like"/>
    <property type="match status" value="1"/>
</dbReference>
<reference evidence="1" key="1">
    <citation type="journal article" date="2021" name="Nat. Commun.">
        <title>Genetic determinants of endophytism in the Arabidopsis root mycobiome.</title>
        <authorList>
            <person name="Mesny F."/>
            <person name="Miyauchi S."/>
            <person name="Thiergart T."/>
            <person name="Pickel B."/>
            <person name="Atanasova L."/>
            <person name="Karlsson M."/>
            <person name="Huettel B."/>
            <person name="Barry K.W."/>
            <person name="Haridas S."/>
            <person name="Chen C."/>
            <person name="Bauer D."/>
            <person name="Andreopoulos W."/>
            <person name="Pangilinan J."/>
            <person name="LaButti K."/>
            <person name="Riley R."/>
            <person name="Lipzen A."/>
            <person name="Clum A."/>
            <person name="Drula E."/>
            <person name="Henrissat B."/>
            <person name="Kohler A."/>
            <person name="Grigoriev I.V."/>
            <person name="Martin F.M."/>
            <person name="Hacquard S."/>
        </authorList>
    </citation>
    <scope>NUCLEOTIDE SEQUENCE</scope>
    <source>
        <strain evidence="1">MPI-CAGE-CH-0243</strain>
    </source>
</reference>
<evidence type="ECO:0000313" key="1">
    <source>
        <dbReference type="EMBL" id="KAH7111811.1"/>
    </source>
</evidence>
<dbReference type="EMBL" id="JAGMWT010000023">
    <property type="protein sequence ID" value="KAH7111811.1"/>
    <property type="molecule type" value="Genomic_DNA"/>
</dbReference>
<sequence>ETRKRVLGDEHPDTLISMNNLAFTLKGLGHYDRAISMMGDCVDLLAQVLGAHHPRTVSSRNTLNAWRMDNVGITSVN</sequence>
<protein>
    <recommendedName>
        <fullName evidence="3">Kinesin light chain</fullName>
    </recommendedName>
</protein>
<name>A0A9P9I8J7_9PLEO</name>
<dbReference type="PANTHER" id="PTHR46082">
    <property type="entry name" value="ATP/GTP-BINDING PROTEIN-RELATED"/>
    <property type="match status" value="1"/>
</dbReference>
<feature type="non-terminal residue" evidence="1">
    <location>
        <position position="1"/>
    </location>
</feature>
<dbReference type="InterPro" id="IPR053137">
    <property type="entry name" value="NLR-like"/>
</dbReference>
<dbReference type="AlphaFoldDB" id="A0A9P9I8J7"/>
<accession>A0A9P9I8J7</accession>
<gene>
    <name evidence="1" type="ORF">B0J11DRAFT_447418</name>
</gene>
<dbReference type="OrthoDB" id="5986190at2759"/>
<dbReference type="PANTHER" id="PTHR46082:SF6">
    <property type="entry name" value="AAA+ ATPASE DOMAIN-CONTAINING PROTEIN-RELATED"/>
    <property type="match status" value="1"/>
</dbReference>